<dbReference type="DNASU" id="4026882"/>
<keyword evidence="4" id="KW-0804">Transcription</keyword>
<dbReference type="SUPFAM" id="SSF53850">
    <property type="entry name" value="Periplasmic binding protein-like II"/>
    <property type="match status" value="1"/>
</dbReference>
<dbReference type="GeneID" id="95333082"/>
<evidence type="ECO:0000256" key="3">
    <source>
        <dbReference type="ARBA" id="ARBA00023125"/>
    </source>
</evidence>
<name>Q1R0Q8_CHRI1</name>
<keyword evidence="2" id="KW-0805">Transcription regulation</keyword>
<feature type="domain" description="HTH lysR-type" evidence="5">
    <location>
        <begin position="10"/>
        <end position="67"/>
    </location>
</feature>
<dbReference type="AlphaFoldDB" id="Q1R0Q8"/>
<accession>Q1R0Q8</accession>
<dbReference type="InterPro" id="IPR005119">
    <property type="entry name" value="LysR_subst-bd"/>
</dbReference>
<evidence type="ECO:0000256" key="1">
    <source>
        <dbReference type="ARBA" id="ARBA00009437"/>
    </source>
</evidence>
<dbReference type="InterPro" id="IPR000847">
    <property type="entry name" value="LysR_HTH_N"/>
</dbReference>
<keyword evidence="7" id="KW-1185">Reference proteome</keyword>
<evidence type="ECO:0000313" key="7">
    <source>
        <dbReference type="Proteomes" id="UP000000239"/>
    </source>
</evidence>
<dbReference type="RefSeq" id="WP_011505646.1">
    <property type="nucleotide sequence ID" value="NC_007963.1"/>
</dbReference>
<evidence type="ECO:0000259" key="5">
    <source>
        <dbReference type="PROSITE" id="PS50931"/>
    </source>
</evidence>
<dbReference type="PROSITE" id="PS50931">
    <property type="entry name" value="HTH_LYSR"/>
    <property type="match status" value="2"/>
</dbReference>
<dbReference type="InterPro" id="IPR050950">
    <property type="entry name" value="HTH-type_LysR_regulators"/>
</dbReference>
<gene>
    <name evidence="6" type="ordered locus">Csal_0338</name>
</gene>
<organism evidence="6 7">
    <name type="scientific">Chromohalobacter israelensis (strain ATCC BAA-138 / DSM 3043 / CIP 106854 / NCIMB 13768 / 1H11)</name>
    <name type="common">Chromohalobacter salexigens</name>
    <dbReference type="NCBI Taxonomy" id="290398"/>
    <lineage>
        <taxon>Bacteria</taxon>
        <taxon>Pseudomonadati</taxon>
        <taxon>Pseudomonadota</taxon>
        <taxon>Gammaproteobacteria</taxon>
        <taxon>Oceanospirillales</taxon>
        <taxon>Halomonadaceae</taxon>
        <taxon>Chromohalobacter</taxon>
    </lineage>
</organism>
<dbReference type="Pfam" id="PF00126">
    <property type="entry name" value="HTH_1"/>
    <property type="match status" value="2"/>
</dbReference>
<reference evidence="6 7" key="1">
    <citation type="journal article" date="2011" name="Stand. Genomic Sci.">
        <title>Complete genome sequence of the halophilic and highly halotolerant Chromohalobacter salexigens type strain (1H11(T)).</title>
        <authorList>
            <person name="Copeland A."/>
            <person name="O'Connor K."/>
            <person name="Lucas S."/>
            <person name="Lapidus A."/>
            <person name="Berry K.W."/>
            <person name="Detter J.C."/>
            <person name="Del Rio T.G."/>
            <person name="Hammon N."/>
            <person name="Dalin E."/>
            <person name="Tice H."/>
            <person name="Pitluck S."/>
            <person name="Bruce D."/>
            <person name="Goodwin L."/>
            <person name="Han C."/>
            <person name="Tapia R."/>
            <person name="Saunders E."/>
            <person name="Schmutz J."/>
            <person name="Brettin T."/>
            <person name="Larimer F."/>
            <person name="Land M."/>
            <person name="Hauser L."/>
            <person name="Vargas C."/>
            <person name="Nieto J.J."/>
            <person name="Kyrpides N.C."/>
            <person name="Ivanova N."/>
            <person name="Goker M."/>
            <person name="Klenk H.P."/>
            <person name="Csonka L.N."/>
            <person name="Woyke T."/>
        </authorList>
    </citation>
    <scope>NUCLEOTIDE SEQUENCE [LARGE SCALE GENOMIC DNA]</scope>
    <source>
        <strain evidence="7">ATCC BAA-138 / DSM 3043 / CIP 106854 / NCIMB 13768 / 1H11</strain>
    </source>
</reference>
<dbReference type="Gene3D" id="3.40.190.10">
    <property type="entry name" value="Periplasmic binding protein-like II"/>
    <property type="match status" value="2"/>
</dbReference>
<dbReference type="Pfam" id="PF03466">
    <property type="entry name" value="LysR_substrate"/>
    <property type="match status" value="1"/>
</dbReference>
<keyword evidence="3" id="KW-0238">DNA-binding</keyword>
<protein>
    <submittedName>
        <fullName evidence="6">Transcriptional regulator, LysR family</fullName>
    </submittedName>
</protein>
<comment type="similarity">
    <text evidence="1">Belongs to the LysR transcriptional regulatory family.</text>
</comment>
<dbReference type="GO" id="GO:0003700">
    <property type="term" value="F:DNA-binding transcription factor activity"/>
    <property type="evidence" value="ECO:0007669"/>
    <property type="project" value="InterPro"/>
</dbReference>
<dbReference type="HOGENOM" id="CLU_039613_6_0_6"/>
<dbReference type="EMBL" id="CP000285">
    <property type="protein sequence ID" value="ABE57700.1"/>
    <property type="molecule type" value="Genomic_DNA"/>
</dbReference>
<sequence>MSHDTVSPGLSLREIRAILAVAEQRGFSSAARRLNISQSSLSRTIHRAESVLAIRLFQRGWGGAEPTPEGEIVRQHCTQVMAELLHERDALMAAGLTRLPLPLDLRWRDLACVAAVVHTGKTTTAAKWLRTSQSSVSRTLGAISVRLGSPLFQRSGEGLRAEPLAERLVALRDRMCARMQPLQERLGHLAGEVTGRLAVGMTPFCEQERVAQAFGDLLVAYPQLRLSAVTGSYVMLTDALRCGEIDLVVGLLRELGEDDELAELPLAEEAITVLARSDHPCAVRSVSMEDLARQTWIVAPAGTPIRAYFERLFLGMGKTPPVQTCEIVTFHLAESMVRESQSLALLLYSPRKVRELPPGLVRVPVTLPDNRRHIGVTYRRDAGLSFTQRQFIDGLAKRFASDDDAEGNAP</sequence>
<dbReference type="InterPro" id="IPR036390">
    <property type="entry name" value="WH_DNA-bd_sf"/>
</dbReference>
<proteinExistence type="inferred from homology"/>
<dbReference type="eggNOG" id="COG0583">
    <property type="taxonomic scope" value="Bacteria"/>
</dbReference>
<dbReference type="PANTHER" id="PTHR30419:SF8">
    <property type="entry name" value="NITROGEN ASSIMILATION TRANSCRIPTIONAL ACTIVATOR-RELATED"/>
    <property type="match status" value="1"/>
</dbReference>
<dbReference type="OrthoDB" id="5914299at2"/>
<dbReference type="PANTHER" id="PTHR30419">
    <property type="entry name" value="HTH-TYPE TRANSCRIPTIONAL REGULATOR YBHD"/>
    <property type="match status" value="1"/>
</dbReference>
<evidence type="ECO:0000313" key="6">
    <source>
        <dbReference type="EMBL" id="ABE57700.1"/>
    </source>
</evidence>
<dbReference type="GO" id="GO:0005829">
    <property type="term" value="C:cytosol"/>
    <property type="evidence" value="ECO:0007669"/>
    <property type="project" value="TreeGrafter"/>
</dbReference>
<evidence type="ECO:0000256" key="4">
    <source>
        <dbReference type="ARBA" id="ARBA00023163"/>
    </source>
</evidence>
<dbReference type="GO" id="GO:0003677">
    <property type="term" value="F:DNA binding"/>
    <property type="evidence" value="ECO:0007669"/>
    <property type="project" value="UniProtKB-KW"/>
</dbReference>
<dbReference type="InterPro" id="IPR036388">
    <property type="entry name" value="WH-like_DNA-bd_sf"/>
</dbReference>
<dbReference type="PRINTS" id="PR00039">
    <property type="entry name" value="HTHLYSR"/>
</dbReference>
<dbReference type="Gene3D" id="1.10.10.10">
    <property type="entry name" value="Winged helix-like DNA-binding domain superfamily/Winged helix DNA-binding domain"/>
    <property type="match status" value="2"/>
</dbReference>
<dbReference type="SUPFAM" id="SSF46785">
    <property type="entry name" value="Winged helix' DNA-binding domain"/>
    <property type="match status" value="2"/>
</dbReference>
<feature type="domain" description="HTH lysR-type" evidence="5">
    <location>
        <begin position="105"/>
        <end position="162"/>
    </location>
</feature>
<dbReference type="Proteomes" id="UP000000239">
    <property type="component" value="Chromosome"/>
</dbReference>
<evidence type="ECO:0000256" key="2">
    <source>
        <dbReference type="ARBA" id="ARBA00023015"/>
    </source>
</evidence>
<dbReference type="KEGG" id="csa:Csal_0338"/>
<dbReference type="STRING" id="290398.Csal_0338"/>